<dbReference type="EMBL" id="JABEPP010000001">
    <property type="protein sequence ID" value="NNM70862.1"/>
    <property type="molecule type" value="Genomic_DNA"/>
</dbReference>
<keyword evidence="1" id="KW-0812">Transmembrane</keyword>
<keyword evidence="1" id="KW-1133">Transmembrane helix</keyword>
<keyword evidence="1" id="KW-0472">Membrane</keyword>
<evidence type="ECO:0000256" key="1">
    <source>
        <dbReference type="SAM" id="Phobius"/>
    </source>
</evidence>
<organism evidence="2 3">
    <name type="scientific">Enterovirga aerilata</name>
    <dbReference type="NCBI Taxonomy" id="2730920"/>
    <lineage>
        <taxon>Bacteria</taxon>
        <taxon>Pseudomonadati</taxon>
        <taxon>Pseudomonadota</taxon>
        <taxon>Alphaproteobacteria</taxon>
        <taxon>Hyphomicrobiales</taxon>
        <taxon>Methylobacteriaceae</taxon>
        <taxon>Enterovirga</taxon>
    </lineage>
</organism>
<dbReference type="AlphaFoldDB" id="A0A849HUS8"/>
<proteinExistence type="predicted"/>
<feature type="transmembrane region" description="Helical" evidence="1">
    <location>
        <begin position="20"/>
        <end position="46"/>
    </location>
</feature>
<reference evidence="2 3" key="1">
    <citation type="submission" date="2020-04" db="EMBL/GenBank/DDBJ databases">
        <title>Enterovirga sp. isolate from soil.</title>
        <authorList>
            <person name="Chea S."/>
            <person name="Kim D.-U."/>
        </authorList>
    </citation>
    <scope>NUCLEOTIDE SEQUENCE [LARGE SCALE GENOMIC DNA]</scope>
    <source>
        <strain evidence="2 3">DB1703</strain>
    </source>
</reference>
<sequence>MGPAEHETYALEGAGSPDPLGWKLAMALCNLLIALTLLGFVGYLAIETRSLELF</sequence>
<dbReference type="Proteomes" id="UP000564885">
    <property type="component" value="Unassembled WGS sequence"/>
</dbReference>
<keyword evidence="3" id="KW-1185">Reference proteome</keyword>
<protein>
    <submittedName>
        <fullName evidence="2">Uncharacterized protein</fullName>
    </submittedName>
</protein>
<accession>A0A849HUS8</accession>
<dbReference type="RefSeq" id="WP_171216391.1">
    <property type="nucleotide sequence ID" value="NZ_JABEPP010000001.1"/>
</dbReference>
<comment type="caution">
    <text evidence="2">The sequence shown here is derived from an EMBL/GenBank/DDBJ whole genome shotgun (WGS) entry which is preliminary data.</text>
</comment>
<evidence type="ECO:0000313" key="3">
    <source>
        <dbReference type="Proteomes" id="UP000564885"/>
    </source>
</evidence>
<evidence type="ECO:0000313" key="2">
    <source>
        <dbReference type="EMBL" id="NNM70862.1"/>
    </source>
</evidence>
<gene>
    <name evidence="2" type="ORF">HJG44_00425</name>
</gene>
<name>A0A849HUS8_9HYPH</name>